<organism evidence="1 2">
    <name type="scientific">Methanolapillus ohkumae</name>
    <dbReference type="NCBI Taxonomy" id="3028298"/>
    <lineage>
        <taxon>Archaea</taxon>
        <taxon>Methanobacteriati</taxon>
        <taxon>Methanobacteriota</taxon>
        <taxon>Stenosarchaea group</taxon>
        <taxon>Methanomicrobia</taxon>
        <taxon>Methanosarcinales</taxon>
        <taxon>Methanosarcinaceae</taxon>
        <taxon>Methanolapillus</taxon>
    </lineage>
</organism>
<reference evidence="1 2" key="1">
    <citation type="submission" date="2023-07" db="EMBL/GenBank/DDBJ databases">
        <title>Closed genome sequence of Methanosarcinaceae archaeon Am2.</title>
        <authorList>
            <person name="Poehlein A."/>
            <person name="Protasov E."/>
            <person name="Platt K."/>
            <person name="Reeh H."/>
            <person name="Daniel R."/>
            <person name="Brune A."/>
        </authorList>
    </citation>
    <scope>NUCLEOTIDE SEQUENCE [LARGE SCALE GENOMIC DNA]</scope>
    <source>
        <strain evidence="1 2">Am2</strain>
    </source>
</reference>
<dbReference type="PANTHER" id="PTHR35145:SF1">
    <property type="entry name" value="CYTOPLASMIC PROTEIN"/>
    <property type="match status" value="1"/>
</dbReference>
<sequence length="122" mass="14187">MISRQEIFQYVKEKYGIEPDYPWMRTPNYAILRHDSNRKWFAAIVDIPKKVLGLEGNDIVDAMNLKCDPILIGSLKSEPGVLPAYHMNKEHWITILLDSPMPPQKIFNLIDLSYALTKEEKK</sequence>
<accession>A0AA96V591</accession>
<dbReference type="InterPro" id="IPR038056">
    <property type="entry name" value="YjbR-like_sf"/>
</dbReference>
<dbReference type="AlphaFoldDB" id="A0AA96V591"/>
<dbReference type="Proteomes" id="UP001304970">
    <property type="component" value="Chromosome"/>
</dbReference>
<dbReference type="Pfam" id="PF04237">
    <property type="entry name" value="YjbR"/>
    <property type="match status" value="1"/>
</dbReference>
<dbReference type="InterPro" id="IPR058532">
    <property type="entry name" value="YjbR/MT2646/Rv2570-like"/>
</dbReference>
<dbReference type="Gene3D" id="3.90.1150.30">
    <property type="match status" value="1"/>
</dbReference>
<evidence type="ECO:0000313" key="1">
    <source>
        <dbReference type="EMBL" id="WNY26889.1"/>
    </source>
</evidence>
<dbReference type="InterPro" id="IPR007351">
    <property type="entry name" value="YjbR"/>
</dbReference>
<evidence type="ECO:0008006" key="3">
    <source>
        <dbReference type="Google" id="ProtNLM"/>
    </source>
</evidence>
<dbReference type="SUPFAM" id="SSF142906">
    <property type="entry name" value="YjbR-like"/>
    <property type="match status" value="1"/>
</dbReference>
<gene>
    <name evidence="1" type="ORF">MsAm2_06700</name>
</gene>
<dbReference type="RefSeq" id="WP_338098391.1">
    <property type="nucleotide sequence ID" value="NZ_CP131061.1"/>
</dbReference>
<proteinExistence type="predicted"/>
<keyword evidence="2" id="KW-1185">Reference proteome</keyword>
<dbReference type="EMBL" id="CP131061">
    <property type="protein sequence ID" value="WNY26889.1"/>
    <property type="molecule type" value="Genomic_DNA"/>
</dbReference>
<dbReference type="PANTHER" id="PTHR35145">
    <property type="entry name" value="CYTOPLASMIC PROTEIN-RELATED"/>
    <property type="match status" value="1"/>
</dbReference>
<evidence type="ECO:0000313" key="2">
    <source>
        <dbReference type="Proteomes" id="UP001304970"/>
    </source>
</evidence>
<dbReference type="GeneID" id="89228077"/>
<protein>
    <recommendedName>
        <fullName evidence="3">MmcQ/YjbR family DNA-binding protein</fullName>
    </recommendedName>
</protein>
<name>A0AA96V591_9EURY</name>